<gene>
    <name evidence="1" type="ORF">F950_02932</name>
</gene>
<evidence type="ECO:0000313" key="2">
    <source>
        <dbReference type="Proteomes" id="UP000018433"/>
    </source>
</evidence>
<dbReference type="EMBL" id="APPV01000011">
    <property type="protein sequence ID" value="ENV60370.1"/>
    <property type="molecule type" value="Genomic_DNA"/>
</dbReference>
<accession>A0ABP2U6B9</accession>
<dbReference type="Proteomes" id="UP000018433">
    <property type="component" value="Unassembled WGS sequence"/>
</dbReference>
<proteinExistence type="predicted"/>
<protein>
    <recommendedName>
        <fullName evidence="3">DUF1653 domain-containing protein</fullName>
    </recommendedName>
</protein>
<organism evidence="1 2">
    <name type="scientific">Acinetobacter soli NIPH 2899</name>
    <dbReference type="NCBI Taxonomy" id="1217677"/>
    <lineage>
        <taxon>Bacteria</taxon>
        <taxon>Pseudomonadati</taxon>
        <taxon>Pseudomonadota</taxon>
        <taxon>Gammaproteobacteria</taxon>
        <taxon>Moraxellales</taxon>
        <taxon>Moraxellaceae</taxon>
        <taxon>Acinetobacter</taxon>
    </lineage>
</organism>
<dbReference type="RefSeq" id="WP_004948300.1">
    <property type="nucleotide sequence ID" value="NZ_KB849643.1"/>
</dbReference>
<evidence type="ECO:0000313" key="1">
    <source>
        <dbReference type="EMBL" id="ENV60370.1"/>
    </source>
</evidence>
<name>A0ABP2U6B9_9GAMM</name>
<keyword evidence="2" id="KW-1185">Reference proteome</keyword>
<evidence type="ECO:0008006" key="3">
    <source>
        <dbReference type="Google" id="ProtNLM"/>
    </source>
</evidence>
<sequence length="72" mass="8885">MKRFYIKKGDLYLHVGTVTHEEYQDYSDIDAMHMTQYRFLKDKDNAKWFSSRGEADTYRFKRRIRDVEVVRE</sequence>
<comment type="caution">
    <text evidence="1">The sequence shown here is derived from an EMBL/GenBank/DDBJ whole genome shotgun (WGS) entry which is preliminary data.</text>
</comment>
<reference evidence="1 2" key="1">
    <citation type="submission" date="2013-02" db="EMBL/GenBank/DDBJ databases">
        <title>The Genome Sequence of Acinetobacter soli NIPH 2899.</title>
        <authorList>
            <consortium name="The Broad Institute Genome Sequencing Platform"/>
            <consortium name="The Broad Institute Genome Sequencing Center for Infectious Disease"/>
            <person name="Cerqueira G."/>
            <person name="Feldgarden M."/>
            <person name="Courvalin P."/>
            <person name="Perichon B."/>
            <person name="Grillot-Courvalin C."/>
            <person name="Clermont D."/>
            <person name="Rocha E."/>
            <person name="Yoon E.-J."/>
            <person name="Nemec A."/>
            <person name="Walker B."/>
            <person name="Young S.K."/>
            <person name="Zeng Q."/>
            <person name="Gargeya S."/>
            <person name="Fitzgerald M."/>
            <person name="Haas B."/>
            <person name="Abouelleil A."/>
            <person name="Alvarado L."/>
            <person name="Arachchi H.M."/>
            <person name="Berlin A.M."/>
            <person name="Chapman S.B."/>
            <person name="Dewar J."/>
            <person name="Goldberg J."/>
            <person name="Griggs A."/>
            <person name="Gujja S."/>
            <person name="Hansen M."/>
            <person name="Howarth C."/>
            <person name="Imamovic A."/>
            <person name="Larimer J."/>
            <person name="McCowan C."/>
            <person name="Murphy C."/>
            <person name="Neiman D."/>
            <person name="Pearson M."/>
            <person name="Priest M."/>
            <person name="Roberts A."/>
            <person name="Saif S."/>
            <person name="Shea T."/>
            <person name="Sisk P."/>
            <person name="Sykes S."/>
            <person name="Wortman J."/>
            <person name="Nusbaum C."/>
            <person name="Birren B."/>
        </authorList>
    </citation>
    <scope>NUCLEOTIDE SEQUENCE [LARGE SCALE GENOMIC DNA]</scope>
    <source>
        <strain evidence="1 2">NIPH 2899</strain>
    </source>
</reference>